<comment type="function">
    <text evidence="1">The phosphoenolpyruvate-dependent sugar phosphotransferase system (sugar PTS), a major carbohydrate active transport system, catalyzes the phosphorylation of incoming sugar substrates concomitantly with their translocation across the cell membrane. The enzyme II FruAB PTS system is involved in fructose transport.</text>
</comment>
<evidence type="ECO:0000256" key="1">
    <source>
        <dbReference type="ARBA" id="ARBA00003136"/>
    </source>
</evidence>
<dbReference type="PRINTS" id="PR00107">
    <property type="entry name" value="PHOSPHOCPHPR"/>
</dbReference>
<organism evidence="13 14">
    <name type="scientific">Candidatus Erwinia haradaeae</name>
    <dbReference type="NCBI Taxonomy" id="1922217"/>
    <lineage>
        <taxon>Bacteria</taxon>
        <taxon>Pseudomonadati</taxon>
        <taxon>Pseudomonadota</taxon>
        <taxon>Gammaproteobacteria</taxon>
        <taxon>Enterobacterales</taxon>
        <taxon>Erwiniaceae</taxon>
        <taxon>Erwinia</taxon>
    </lineage>
</organism>
<evidence type="ECO:0000256" key="2">
    <source>
        <dbReference type="ARBA" id="ARBA00004496"/>
    </source>
</evidence>
<dbReference type="AlphaFoldDB" id="A0A451DHX6"/>
<evidence type="ECO:0000256" key="6">
    <source>
        <dbReference type="ARBA" id="ARBA00022553"/>
    </source>
</evidence>
<accession>A0A451DHX6</accession>
<dbReference type="InterPro" id="IPR016152">
    <property type="entry name" value="PTrfase/Anion_transptr"/>
</dbReference>
<dbReference type="PROSITE" id="PS51350">
    <property type="entry name" value="PTS_HPR_DOM"/>
    <property type="match status" value="1"/>
</dbReference>
<dbReference type="GO" id="GO:0090563">
    <property type="term" value="F:protein-phosphocysteine-sugar phosphotransferase activity"/>
    <property type="evidence" value="ECO:0007669"/>
    <property type="project" value="TreeGrafter"/>
</dbReference>
<dbReference type="Proteomes" id="UP000294343">
    <property type="component" value="Chromosome"/>
</dbReference>
<keyword evidence="5" id="KW-0963">Cytoplasm</keyword>
<dbReference type="PROSITE" id="PS51094">
    <property type="entry name" value="PTS_EIIA_TYPE_2"/>
    <property type="match status" value="1"/>
</dbReference>
<dbReference type="InterPro" id="IPR050893">
    <property type="entry name" value="Sugar_PTS"/>
</dbReference>
<evidence type="ECO:0000313" key="13">
    <source>
        <dbReference type="EMBL" id="VFP86225.1"/>
    </source>
</evidence>
<dbReference type="CDD" id="cd00211">
    <property type="entry name" value="PTS_IIA_fru"/>
    <property type="match status" value="1"/>
</dbReference>
<keyword evidence="6" id="KW-0597">Phosphoprotein</keyword>
<keyword evidence="9" id="KW-0598">Phosphotransferase system</keyword>
<dbReference type="Gene3D" id="3.30.1340.10">
    <property type="entry name" value="HPr-like"/>
    <property type="match status" value="1"/>
</dbReference>
<dbReference type="InterPro" id="IPR002178">
    <property type="entry name" value="PTS_EIIA_type-2_dom"/>
</dbReference>
<feature type="domain" description="PTS EIIA type-2" evidence="11">
    <location>
        <begin position="2"/>
        <end position="142"/>
    </location>
</feature>
<dbReference type="PANTHER" id="PTHR30181:SF3">
    <property type="entry name" value="MULTIPHOSPHORYL TRANSFER PROTEIN"/>
    <property type="match status" value="1"/>
</dbReference>
<evidence type="ECO:0000256" key="10">
    <source>
        <dbReference type="ARBA" id="ARBA00022777"/>
    </source>
</evidence>
<dbReference type="InterPro" id="IPR000032">
    <property type="entry name" value="HPr-like"/>
</dbReference>
<dbReference type="RefSeq" id="WP_157989423.1">
    <property type="nucleotide sequence ID" value="NZ_LR217730.1"/>
</dbReference>
<reference evidence="13 14" key="1">
    <citation type="submission" date="2019-02" db="EMBL/GenBank/DDBJ databases">
        <authorList>
            <person name="Manzano-Marin A."/>
            <person name="Manzano-Marin A."/>
        </authorList>
    </citation>
    <scope>NUCLEOTIDE SEQUENCE [LARGE SCALE GENOMIC DNA]</scope>
    <source>
        <strain evidence="13 14">ErCipseudotsugae</strain>
    </source>
</reference>
<evidence type="ECO:0000256" key="8">
    <source>
        <dbReference type="ARBA" id="ARBA00022679"/>
    </source>
</evidence>
<evidence type="ECO:0000259" key="11">
    <source>
        <dbReference type="PROSITE" id="PS51094"/>
    </source>
</evidence>
<dbReference type="GO" id="GO:0009401">
    <property type="term" value="P:phosphoenolpyruvate-dependent sugar phosphotransferase system"/>
    <property type="evidence" value="ECO:0007669"/>
    <property type="project" value="UniProtKB-KW"/>
</dbReference>
<evidence type="ECO:0000256" key="9">
    <source>
        <dbReference type="ARBA" id="ARBA00022683"/>
    </source>
</evidence>
<dbReference type="GO" id="GO:0005886">
    <property type="term" value="C:plasma membrane"/>
    <property type="evidence" value="ECO:0007669"/>
    <property type="project" value="TreeGrafter"/>
</dbReference>
<dbReference type="InterPro" id="IPR035895">
    <property type="entry name" value="HPr-like_sf"/>
</dbReference>
<keyword evidence="7" id="KW-0762">Sugar transport</keyword>
<protein>
    <recommendedName>
        <fullName evidence="3">Multiphosphoryl transfer protein</fullName>
    </recommendedName>
</protein>
<dbReference type="PROSITE" id="PS00369">
    <property type="entry name" value="PTS_HPR_HIS"/>
    <property type="match status" value="1"/>
</dbReference>
<keyword evidence="10" id="KW-0418">Kinase</keyword>
<dbReference type="Pfam" id="PF00381">
    <property type="entry name" value="PTS-HPr"/>
    <property type="match status" value="1"/>
</dbReference>
<evidence type="ECO:0000259" key="12">
    <source>
        <dbReference type="PROSITE" id="PS51350"/>
    </source>
</evidence>
<name>A0A451DHX6_9GAMM</name>
<evidence type="ECO:0000256" key="5">
    <source>
        <dbReference type="ARBA" id="ARBA00022490"/>
    </source>
</evidence>
<dbReference type="NCBIfam" id="NF008319">
    <property type="entry name" value="PRK11109.1"/>
    <property type="match status" value="1"/>
</dbReference>
<dbReference type="SUPFAM" id="SSF55594">
    <property type="entry name" value="HPr-like"/>
    <property type="match status" value="1"/>
</dbReference>
<evidence type="ECO:0000313" key="14">
    <source>
        <dbReference type="Proteomes" id="UP000294343"/>
    </source>
</evidence>
<dbReference type="PROSITE" id="PS00372">
    <property type="entry name" value="PTS_EIIA_TYPE_2_HIS"/>
    <property type="match status" value="1"/>
</dbReference>
<dbReference type="CDD" id="cd00367">
    <property type="entry name" value="PTS-HPr_like"/>
    <property type="match status" value="1"/>
</dbReference>
<dbReference type="NCBIfam" id="TIGR01003">
    <property type="entry name" value="PTS_HPr_family"/>
    <property type="match status" value="1"/>
</dbReference>
<dbReference type="Pfam" id="PF00359">
    <property type="entry name" value="PTS_EIIA_2"/>
    <property type="match status" value="1"/>
</dbReference>
<dbReference type="InterPro" id="IPR001020">
    <property type="entry name" value="PTS_HPr_His_P_site"/>
</dbReference>
<feature type="domain" description="HPr" evidence="12">
    <location>
        <begin position="286"/>
        <end position="376"/>
    </location>
</feature>
<proteinExistence type="predicted"/>
<dbReference type="InterPro" id="IPR002114">
    <property type="entry name" value="PTS_HPr_Ser_P_site"/>
</dbReference>
<comment type="subcellular location">
    <subcellularLocation>
        <location evidence="2">Cytoplasm</location>
    </subcellularLocation>
</comment>
<sequence>MLQLALNAITPGAWASDKKDAIRQVSIALAAAGNVSGDYLEAMLEREKQTSTYLGNGIAIPHGTIHSRHLVLQTGIQVFQFPHGVDWGEQQIAYIVIGIAAKSDEHLELLRQITHALNDESLAQKLKNTDSAKTLRSILIGEKDSTSFSLDASLITTDIASCNLITLQAINAGLLKQAGLVDNLFLSQILSDPPLNLGQGIWLSESSQGNLINGIAISRAMRPFDVQGDKVSLLITISIIDEKPLVVLSCLSRLLINNECDQLFHGDAYYIIELLTNETLDSQELVVTKEFIINNQHGLHARPGAVLVNLIKGFNCKVSVINLNGNGQPANGRSLMKMVALGVKRGHRLRFIARGEEAQKMMLAVTEAIANGLGENKNE</sequence>
<dbReference type="OrthoDB" id="1640042at2"/>
<dbReference type="EMBL" id="LR217730">
    <property type="protein sequence ID" value="VFP86225.1"/>
    <property type="molecule type" value="Genomic_DNA"/>
</dbReference>
<dbReference type="Gene3D" id="3.40.930.10">
    <property type="entry name" value="Mannitol-specific EII, Chain A"/>
    <property type="match status" value="1"/>
</dbReference>
<gene>
    <name evidence="13" type="primary">fruB</name>
    <name evidence="13" type="ORF">ERCIPSPA2889_368</name>
</gene>
<keyword evidence="4" id="KW-0813">Transport</keyword>
<dbReference type="PROSITE" id="PS00589">
    <property type="entry name" value="PTS_HPR_SER"/>
    <property type="match status" value="1"/>
</dbReference>
<evidence type="ECO:0000256" key="7">
    <source>
        <dbReference type="ARBA" id="ARBA00022597"/>
    </source>
</evidence>
<evidence type="ECO:0000256" key="4">
    <source>
        <dbReference type="ARBA" id="ARBA00022448"/>
    </source>
</evidence>
<keyword evidence="8" id="KW-0808">Transferase</keyword>
<dbReference type="PANTHER" id="PTHR30181">
    <property type="entry name" value="MANNITOL PERMEASE IIC COMPONENT"/>
    <property type="match status" value="1"/>
</dbReference>
<dbReference type="SUPFAM" id="SSF55804">
    <property type="entry name" value="Phoshotransferase/anion transport protein"/>
    <property type="match status" value="2"/>
</dbReference>
<dbReference type="GO" id="GO:0016301">
    <property type="term" value="F:kinase activity"/>
    <property type="evidence" value="ECO:0007669"/>
    <property type="project" value="UniProtKB-KW"/>
</dbReference>
<evidence type="ECO:0000256" key="3">
    <source>
        <dbReference type="ARBA" id="ARBA00015565"/>
    </source>
</evidence>
<dbReference type="GO" id="GO:0005737">
    <property type="term" value="C:cytoplasm"/>
    <property type="evidence" value="ECO:0007669"/>
    <property type="project" value="UniProtKB-SubCell"/>
</dbReference>